<evidence type="ECO:0000313" key="3">
    <source>
        <dbReference type="Proteomes" id="UP000663505"/>
    </source>
</evidence>
<dbReference type="PANTHER" id="PTHR40072">
    <property type="entry name" value="MOLYBDOPTERIN-GUANINE DINUCLEOTIDE BIOSYNTHESIS ADAPTER PROTEIN-RELATED"/>
    <property type="match status" value="1"/>
</dbReference>
<organism evidence="2 3">
    <name type="scientific">Alicyclobacillus mengziensis</name>
    <dbReference type="NCBI Taxonomy" id="2931921"/>
    <lineage>
        <taxon>Bacteria</taxon>
        <taxon>Bacillati</taxon>
        <taxon>Bacillota</taxon>
        <taxon>Bacilli</taxon>
        <taxon>Bacillales</taxon>
        <taxon>Alicyclobacillaceae</taxon>
        <taxon>Alicyclobacillus</taxon>
    </lineage>
</organism>
<evidence type="ECO:0000259" key="1">
    <source>
        <dbReference type="Pfam" id="PF03205"/>
    </source>
</evidence>
<sequence length="205" mass="22432">MRSRPLIISVIGRQNAGKTTVAAHMITVWTKMGLTVGVLKHDGHAGMSDDDWEKPGSDTVRMGGAGANLTMVAGGRSTLLRTRNDDSADNPHSLLQRMKIHAQTVGQPLDVIVVEGFKSADLPKVLVVAPTDGEWLSHQSLTQVQAVVPSPLYAADKWTEGARSLLEDMLIHDCRSVSFTQKHPTVYHGDNLQDLCESLWLPYDR</sequence>
<feature type="domain" description="Molybdopterin-guanine dinucleotide biosynthesis protein B (MobB)" evidence="1">
    <location>
        <begin position="7"/>
        <end position="148"/>
    </location>
</feature>
<dbReference type="InterPro" id="IPR027417">
    <property type="entry name" value="P-loop_NTPase"/>
</dbReference>
<dbReference type="PANTHER" id="PTHR40072:SF1">
    <property type="entry name" value="MOLYBDOPTERIN-GUANINE DINUCLEOTIDE BIOSYNTHESIS ADAPTER PROTEIN"/>
    <property type="match status" value="1"/>
</dbReference>
<dbReference type="GO" id="GO:0005525">
    <property type="term" value="F:GTP binding"/>
    <property type="evidence" value="ECO:0007669"/>
    <property type="project" value="InterPro"/>
</dbReference>
<reference evidence="2 3" key="1">
    <citation type="submission" date="2021-02" db="EMBL/GenBank/DDBJ databases">
        <title>Alicyclobacillus curvatus sp. nov. and Alicyclobacillus mengziensis sp. nov., two acidophilic bacteria isolated from acid mine drainage.</title>
        <authorList>
            <person name="Huang Y."/>
        </authorList>
    </citation>
    <scope>NUCLEOTIDE SEQUENCE [LARGE SCALE GENOMIC DNA]</scope>
    <source>
        <strain evidence="2 3">S30H14</strain>
    </source>
</reference>
<dbReference type="GO" id="GO:0006777">
    <property type="term" value="P:Mo-molybdopterin cofactor biosynthetic process"/>
    <property type="evidence" value="ECO:0007669"/>
    <property type="project" value="InterPro"/>
</dbReference>
<evidence type="ECO:0000313" key="2">
    <source>
        <dbReference type="EMBL" id="QSO46975.1"/>
    </source>
</evidence>
<name>A0A9X7VYB6_9BACL</name>
<dbReference type="Gene3D" id="3.40.50.300">
    <property type="entry name" value="P-loop containing nucleotide triphosphate hydrolases"/>
    <property type="match status" value="1"/>
</dbReference>
<protein>
    <submittedName>
        <fullName evidence="2">Molybdopterin-guanine dinucleotide biosynthesis protein B</fullName>
    </submittedName>
</protein>
<dbReference type="InterPro" id="IPR052539">
    <property type="entry name" value="MGD_biosynthesis_adapter"/>
</dbReference>
<dbReference type="SUPFAM" id="SSF52540">
    <property type="entry name" value="P-loop containing nucleoside triphosphate hydrolases"/>
    <property type="match status" value="1"/>
</dbReference>
<dbReference type="Proteomes" id="UP000663505">
    <property type="component" value="Chromosome"/>
</dbReference>
<dbReference type="NCBIfam" id="TIGR00176">
    <property type="entry name" value="mobB"/>
    <property type="match status" value="1"/>
</dbReference>
<proteinExistence type="predicted"/>
<dbReference type="EMBL" id="CP071182">
    <property type="protein sequence ID" value="QSO46975.1"/>
    <property type="molecule type" value="Genomic_DNA"/>
</dbReference>
<dbReference type="RefSeq" id="WP_206656336.1">
    <property type="nucleotide sequence ID" value="NZ_CP071182.1"/>
</dbReference>
<dbReference type="InterPro" id="IPR004435">
    <property type="entry name" value="MobB_dom"/>
</dbReference>
<keyword evidence="3" id="KW-1185">Reference proteome</keyword>
<dbReference type="KEGG" id="afx:JZ786_21575"/>
<dbReference type="AlphaFoldDB" id="A0A9X7VYB6"/>
<gene>
    <name evidence="2" type="primary">mobB</name>
    <name evidence="2" type="ORF">JZ786_21575</name>
</gene>
<dbReference type="Pfam" id="PF03205">
    <property type="entry name" value="MobB"/>
    <property type="match status" value="1"/>
</dbReference>
<accession>A0A9X7VYB6</accession>